<sequence length="232" mass="27516">MSNWVWVDLPEALVERISSLRTASFLRWWREVKYNYESSRFITRGFHIYEVVPSLNKVREVKSLGDRIMLLGCNSSFIVMAIAREFPSFKENCIYFASSYGFSHVHQIYDSGVFNCEDWTIEPPLVDWCHHPTTLWPPLWIAIPPYSLYSDFREKICDWNNRRLLQIQYPIARDNVWLPEDLNDSIWTLSSRLAINSLAQVHKELFPDSVISGVHHYETRRKESMMVKRARH</sequence>
<evidence type="ECO:0000313" key="2">
    <source>
        <dbReference type="Proteomes" id="UP001234297"/>
    </source>
</evidence>
<protein>
    <submittedName>
        <fullName evidence="1">Uncharacterized protein</fullName>
    </submittedName>
</protein>
<comment type="caution">
    <text evidence="1">The sequence shown here is derived from an EMBL/GenBank/DDBJ whole genome shotgun (WGS) entry which is preliminary data.</text>
</comment>
<proteinExistence type="predicted"/>
<name>A0ACC2K5S9_PERAE</name>
<accession>A0ACC2K5S9</accession>
<gene>
    <name evidence="1" type="ORF">MRB53_035679</name>
</gene>
<keyword evidence="2" id="KW-1185">Reference proteome</keyword>
<evidence type="ECO:0000313" key="1">
    <source>
        <dbReference type="EMBL" id="KAJ8616307.1"/>
    </source>
</evidence>
<dbReference type="EMBL" id="CM056820">
    <property type="protein sequence ID" value="KAJ8616307.1"/>
    <property type="molecule type" value="Genomic_DNA"/>
</dbReference>
<organism evidence="1 2">
    <name type="scientific">Persea americana</name>
    <name type="common">Avocado</name>
    <dbReference type="NCBI Taxonomy" id="3435"/>
    <lineage>
        <taxon>Eukaryota</taxon>
        <taxon>Viridiplantae</taxon>
        <taxon>Streptophyta</taxon>
        <taxon>Embryophyta</taxon>
        <taxon>Tracheophyta</taxon>
        <taxon>Spermatophyta</taxon>
        <taxon>Magnoliopsida</taxon>
        <taxon>Magnoliidae</taxon>
        <taxon>Laurales</taxon>
        <taxon>Lauraceae</taxon>
        <taxon>Persea</taxon>
    </lineage>
</organism>
<reference evidence="1 2" key="1">
    <citation type="journal article" date="2022" name="Hortic Res">
        <title>A haplotype resolved chromosomal level avocado genome allows analysis of novel avocado genes.</title>
        <authorList>
            <person name="Nath O."/>
            <person name="Fletcher S.J."/>
            <person name="Hayward A."/>
            <person name="Shaw L.M."/>
            <person name="Masouleh A.K."/>
            <person name="Furtado A."/>
            <person name="Henry R.J."/>
            <person name="Mitter N."/>
        </authorList>
    </citation>
    <scope>NUCLEOTIDE SEQUENCE [LARGE SCALE GENOMIC DNA]</scope>
    <source>
        <strain evidence="2">cv. Hass</strain>
    </source>
</reference>
<dbReference type="Proteomes" id="UP001234297">
    <property type="component" value="Chromosome 12"/>
</dbReference>